<proteinExistence type="predicted"/>
<evidence type="ECO:0000313" key="2">
    <source>
        <dbReference type="EMBL" id="ATP58021.1"/>
    </source>
</evidence>
<protein>
    <recommendedName>
        <fullName evidence="4">Fimbrial assembly protein</fullName>
    </recommendedName>
</protein>
<dbReference type="Pfam" id="PF05137">
    <property type="entry name" value="PilN"/>
    <property type="match status" value="1"/>
</dbReference>
<keyword evidence="1" id="KW-0472">Membrane</keyword>
<feature type="transmembrane region" description="Helical" evidence="1">
    <location>
        <begin position="244"/>
        <end position="266"/>
    </location>
</feature>
<evidence type="ECO:0000313" key="3">
    <source>
        <dbReference type="Proteomes" id="UP000223749"/>
    </source>
</evidence>
<dbReference type="OrthoDB" id="783374at2"/>
<keyword evidence="3" id="KW-1185">Reference proteome</keyword>
<organism evidence="2 3">
    <name type="scientific">Pedobacter ginsengisoli</name>
    <dbReference type="NCBI Taxonomy" id="363852"/>
    <lineage>
        <taxon>Bacteria</taxon>
        <taxon>Pseudomonadati</taxon>
        <taxon>Bacteroidota</taxon>
        <taxon>Sphingobacteriia</taxon>
        <taxon>Sphingobacteriales</taxon>
        <taxon>Sphingobacteriaceae</taxon>
        <taxon>Pedobacter</taxon>
    </lineage>
</organism>
<keyword evidence="1" id="KW-1133">Transmembrane helix</keyword>
<evidence type="ECO:0000256" key="1">
    <source>
        <dbReference type="SAM" id="Phobius"/>
    </source>
</evidence>
<keyword evidence="1" id="KW-0812">Transmembrane</keyword>
<accession>A0A2D1U8U6</accession>
<dbReference type="InterPro" id="IPR007813">
    <property type="entry name" value="PilN"/>
</dbReference>
<sequence>MAALLSLNYNLTACAGAEVHLKQDGSYDVRLVKLSLNKKLIQIGDKKRYSGSSSKIVSDNLIEPLAITITGKGVLIKKTNRLEIISEGSLQHLFPTFKLAEFYIQHFPAGEHSYIAIIRKEIADTVIEAFKKQGVDVFMLSLGPFVVDQVIPQINSYEGVLKFDGHQVALNTEKDWASYMYDADVKSTFPLKIDIEKMPEEFLVAYATAFQFILNDKLDLIEVASGQISEQLSELMAKQKFKKYGAAALFFFFGLLMLNFLVLSAYNSNNQELMSKAGQQSYIYENRQKLEEEVKGKENLVKKLGWNKGYSYAYLCDQIGSSVPKEVLLDELLINSLSGGSTGVVKETQPETGHLIIKGQTSSIYAINEWIYNLQQKGWVKNVQLEKYTADDQKQAQVFTISLKY</sequence>
<reference evidence="2 3" key="1">
    <citation type="submission" date="2017-10" db="EMBL/GenBank/DDBJ databases">
        <title>Whole genome of Pedobacter ginsengisoli T01R-27 isolated from tomato rhizosphere.</title>
        <authorList>
            <person name="Weon H.-Y."/>
            <person name="Lee S.A."/>
            <person name="Sang M.K."/>
            <person name="Song J."/>
        </authorList>
    </citation>
    <scope>NUCLEOTIDE SEQUENCE [LARGE SCALE GENOMIC DNA]</scope>
    <source>
        <strain evidence="2 3">T01R-27</strain>
    </source>
</reference>
<evidence type="ECO:0008006" key="4">
    <source>
        <dbReference type="Google" id="ProtNLM"/>
    </source>
</evidence>
<dbReference type="AlphaFoldDB" id="A0A2D1U8U6"/>
<dbReference type="Proteomes" id="UP000223749">
    <property type="component" value="Chromosome"/>
</dbReference>
<dbReference type="EMBL" id="CP024091">
    <property type="protein sequence ID" value="ATP58021.1"/>
    <property type="molecule type" value="Genomic_DNA"/>
</dbReference>
<gene>
    <name evidence="2" type="ORF">CPT03_16885</name>
</gene>
<dbReference type="RefSeq" id="WP_099439929.1">
    <property type="nucleotide sequence ID" value="NZ_CP024091.1"/>
</dbReference>
<name>A0A2D1U8U6_9SPHI</name>
<dbReference type="KEGG" id="pgs:CPT03_16885"/>